<dbReference type="PANTHER" id="PTHR30024:SF46">
    <property type="entry name" value="ABC TRANSPORTER, SUBSTRATE-BINDING LIPOPROTEIN"/>
    <property type="match status" value="1"/>
</dbReference>
<keyword evidence="4" id="KW-1185">Reference proteome</keyword>
<keyword evidence="1" id="KW-0732">Signal</keyword>
<evidence type="ECO:0000313" key="3">
    <source>
        <dbReference type="EMBL" id="KAA5602494.1"/>
    </source>
</evidence>
<dbReference type="PROSITE" id="PS51318">
    <property type="entry name" value="TAT"/>
    <property type="match status" value="1"/>
</dbReference>
<feature type="domain" description="SsuA/THI5-like" evidence="2">
    <location>
        <begin position="82"/>
        <end position="263"/>
    </location>
</feature>
<comment type="caution">
    <text evidence="3">The sequence shown here is derived from an EMBL/GenBank/DDBJ whole genome shotgun (WGS) entry which is preliminary data.</text>
</comment>
<evidence type="ECO:0000256" key="1">
    <source>
        <dbReference type="SAM" id="SignalP"/>
    </source>
</evidence>
<protein>
    <submittedName>
        <fullName evidence="3">ABC transporter substrate-binding protein</fullName>
    </submittedName>
</protein>
<name>A0A5M6I2R0_9HYPH</name>
<dbReference type="PANTHER" id="PTHR30024">
    <property type="entry name" value="ALIPHATIC SULFONATES-BINDING PROTEIN-RELATED"/>
    <property type="match status" value="1"/>
</dbReference>
<dbReference type="Pfam" id="PF09084">
    <property type="entry name" value="NMT1"/>
    <property type="match status" value="1"/>
</dbReference>
<sequence>MTAFRPSRRTALAALAALAASRSLAARAEALAILAAPSTASILVARALDSGALDAVAPGATFAVWRSPDKLRAALVSGRAGAVTLPTNVAANLAARGLPLKLVSIISAGHMHVLSTDPAIAGLDDLRGKRVQLYFRNDMPDISLRWLLGKAGLVPDKDVFLDYAGSANEAAQFVLAGRAQTVLLNEPAASAALLAADKAGLALRRAFTLQSAWAAATGTPAFLPMAGLAVTADFARESPDVVRALHEAATEAAAWVRAEPVAAGALAAQRLGFSAAATTAALELGDSIVIPALTARPSIEAFLSALSDLSPALIGGRLPGDDFYFEL</sequence>
<dbReference type="EMBL" id="VWPL01000006">
    <property type="protein sequence ID" value="KAA5602494.1"/>
    <property type="molecule type" value="Genomic_DNA"/>
</dbReference>
<dbReference type="PIRSF" id="PIRSF027386">
    <property type="entry name" value="UCP027386_ABC_sbc_TM0202"/>
    <property type="match status" value="1"/>
</dbReference>
<dbReference type="RefSeq" id="WP_150096545.1">
    <property type="nucleotide sequence ID" value="NZ_VWPL01000006.1"/>
</dbReference>
<reference evidence="3 4" key="1">
    <citation type="submission" date="2019-09" db="EMBL/GenBank/DDBJ databases">
        <title>Draft Whole-Genome sequence of Blastochloris sulfoviridis DSM 729.</title>
        <authorList>
            <person name="Meyer T.E."/>
            <person name="Kyndt J.A."/>
        </authorList>
    </citation>
    <scope>NUCLEOTIDE SEQUENCE [LARGE SCALE GENOMIC DNA]</scope>
    <source>
        <strain evidence="3 4">DSM 729</strain>
    </source>
</reference>
<dbReference type="InterPro" id="IPR006311">
    <property type="entry name" value="TAT_signal"/>
</dbReference>
<dbReference type="AlphaFoldDB" id="A0A5M6I2R0"/>
<dbReference type="InterPro" id="IPR027024">
    <property type="entry name" value="UCP027386_ABC_sbc_TM0202"/>
</dbReference>
<dbReference type="Gene3D" id="3.40.190.10">
    <property type="entry name" value="Periplasmic binding protein-like II"/>
    <property type="match status" value="2"/>
</dbReference>
<feature type="chain" id="PRO_5024296276" evidence="1">
    <location>
        <begin position="26"/>
        <end position="327"/>
    </location>
</feature>
<dbReference type="OrthoDB" id="9814375at2"/>
<evidence type="ECO:0000259" key="2">
    <source>
        <dbReference type="Pfam" id="PF09084"/>
    </source>
</evidence>
<organism evidence="3 4">
    <name type="scientific">Blastochloris sulfoviridis</name>
    <dbReference type="NCBI Taxonomy" id="50712"/>
    <lineage>
        <taxon>Bacteria</taxon>
        <taxon>Pseudomonadati</taxon>
        <taxon>Pseudomonadota</taxon>
        <taxon>Alphaproteobacteria</taxon>
        <taxon>Hyphomicrobiales</taxon>
        <taxon>Blastochloridaceae</taxon>
        <taxon>Blastochloris</taxon>
    </lineage>
</organism>
<evidence type="ECO:0000313" key="4">
    <source>
        <dbReference type="Proteomes" id="UP000323886"/>
    </source>
</evidence>
<dbReference type="Proteomes" id="UP000323886">
    <property type="component" value="Unassembled WGS sequence"/>
</dbReference>
<accession>A0A5M6I2R0</accession>
<dbReference type="SUPFAM" id="SSF53850">
    <property type="entry name" value="Periplasmic binding protein-like II"/>
    <property type="match status" value="1"/>
</dbReference>
<proteinExistence type="predicted"/>
<gene>
    <name evidence="3" type="ORF">F1193_04835</name>
</gene>
<dbReference type="InterPro" id="IPR015168">
    <property type="entry name" value="SsuA/THI5"/>
</dbReference>
<feature type="signal peptide" evidence="1">
    <location>
        <begin position="1"/>
        <end position="25"/>
    </location>
</feature>